<comment type="subcellular location">
    <subcellularLocation>
        <location evidence="2">Cytoplasm</location>
    </subcellularLocation>
</comment>
<dbReference type="NCBIfam" id="TIGR00082">
    <property type="entry name" value="rbfA"/>
    <property type="match status" value="1"/>
</dbReference>
<dbReference type="PANTHER" id="PTHR33515:SF1">
    <property type="entry name" value="RIBOSOME-BINDING FACTOR A, CHLOROPLASTIC-RELATED"/>
    <property type="match status" value="1"/>
</dbReference>
<protein>
    <recommendedName>
        <fullName evidence="2">Ribosome-binding factor A</fullName>
    </recommendedName>
</protein>
<dbReference type="OrthoDB" id="307788at2"/>
<dbReference type="GO" id="GO:0005829">
    <property type="term" value="C:cytosol"/>
    <property type="evidence" value="ECO:0007669"/>
    <property type="project" value="TreeGrafter"/>
</dbReference>
<comment type="subunit">
    <text evidence="2">Monomer. Binds 30S ribosomal subunits, but not 50S ribosomal subunits or 70S ribosomes.</text>
</comment>
<dbReference type="HAMAP" id="MF_00003">
    <property type="entry name" value="RbfA"/>
    <property type="match status" value="1"/>
</dbReference>
<gene>
    <name evidence="2" type="primary">rbfA</name>
    <name evidence="3" type="ORF">C7445_10274</name>
</gene>
<dbReference type="RefSeq" id="WP_134158481.1">
    <property type="nucleotide sequence ID" value="NZ_BSUS01000001.1"/>
</dbReference>
<dbReference type="GO" id="GO:0030490">
    <property type="term" value="P:maturation of SSU-rRNA"/>
    <property type="evidence" value="ECO:0007669"/>
    <property type="project" value="UniProtKB-UniRule"/>
</dbReference>
<keyword evidence="1 2" id="KW-0690">Ribosome biogenesis</keyword>
<sequence length="123" mass="13764">MSRIRVQKVAEQMKKELADIVRTSVKDPRVGFATITYVEVSGDLQHAKVFVSVLGSQEEKDGTLAALSRAAGFIRGEIARRLHMRVAPELLFRLDESGEYSDRIERVLKTIHHDDEAGDLTGE</sequence>
<dbReference type="PROSITE" id="PS01319">
    <property type="entry name" value="RBFA"/>
    <property type="match status" value="1"/>
</dbReference>
<dbReference type="Gene3D" id="3.30.300.20">
    <property type="match status" value="1"/>
</dbReference>
<comment type="function">
    <text evidence="2">One of several proteins that assist in the late maturation steps of the functional core of the 30S ribosomal subunit. Associates with free 30S ribosomal subunits (but not with 30S subunits that are part of 70S ribosomes or polysomes). Required for efficient processing of 16S rRNA. May interact with the 5'-terminal helix region of 16S rRNA.</text>
</comment>
<dbReference type="Proteomes" id="UP000294581">
    <property type="component" value="Unassembled WGS sequence"/>
</dbReference>
<dbReference type="AlphaFoldDB" id="A0A4R8LTQ0"/>
<evidence type="ECO:0000313" key="4">
    <source>
        <dbReference type="Proteomes" id="UP000294581"/>
    </source>
</evidence>
<proteinExistence type="inferred from homology"/>
<dbReference type="EMBL" id="SORF01000002">
    <property type="protein sequence ID" value="TDY50522.1"/>
    <property type="molecule type" value="Genomic_DNA"/>
</dbReference>
<dbReference type="SUPFAM" id="SSF89919">
    <property type="entry name" value="Ribosome-binding factor A, RbfA"/>
    <property type="match status" value="1"/>
</dbReference>
<dbReference type="InterPro" id="IPR020053">
    <property type="entry name" value="Ribosome-bd_factorA_CS"/>
</dbReference>
<evidence type="ECO:0000313" key="3">
    <source>
        <dbReference type="EMBL" id="TDY50522.1"/>
    </source>
</evidence>
<dbReference type="InterPro" id="IPR000238">
    <property type="entry name" value="RbfA"/>
</dbReference>
<evidence type="ECO:0000256" key="2">
    <source>
        <dbReference type="HAMAP-Rule" id="MF_00003"/>
    </source>
</evidence>
<accession>A0A4R8LTQ0</accession>
<dbReference type="GO" id="GO:0043024">
    <property type="term" value="F:ribosomal small subunit binding"/>
    <property type="evidence" value="ECO:0007669"/>
    <property type="project" value="TreeGrafter"/>
</dbReference>
<dbReference type="PANTHER" id="PTHR33515">
    <property type="entry name" value="RIBOSOME-BINDING FACTOR A, CHLOROPLASTIC-RELATED"/>
    <property type="match status" value="1"/>
</dbReference>
<comment type="similarity">
    <text evidence="2">Belongs to the RbfA family.</text>
</comment>
<dbReference type="Pfam" id="PF02033">
    <property type="entry name" value="RBFA"/>
    <property type="match status" value="1"/>
</dbReference>
<evidence type="ECO:0000256" key="1">
    <source>
        <dbReference type="ARBA" id="ARBA00022517"/>
    </source>
</evidence>
<keyword evidence="4" id="KW-1185">Reference proteome</keyword>
<keyword evidence="2" id="KW-0963">Cytoplasm</keyword>
<organism evidence="3 4">
    <name type="scientific">Alicyclobacillus sacchari</name>
    <dbReference type="NCBI Taxonomy" id="392010"/>
    <lineage>
        <taxon>Bacteria</taxon>
        <taxon>Bacillati</taxon>
        <taxon>Bacillota</taxon>
        <taxon>Bacilli</taxon>
        <taxon>Bacillales</taxon>
        <taxon>Alicyclobacillaceae</taxon>
        <taxon>Alicyclobacillus</taxon>
    </lineage>
</organism>
<name>A0A4R8LTQ0_9BACL</name>
<reference evidence="3 4" key="1">
    <citation type="submission" date="2019-03" db="EMBL/GenBank/DDBJ databases">
        <title>Genomic Encyclopedia of Type Strains, Phase IV (KMG-IV): sequencing the most valuable type-strain genomes for metagenomic binning, comparative biology and taxonomic classification.</title>
        <authorList>
            <person name="Goeker M."/>
        </authorList>
    </citation>
    <scope>NUCLEOTIDE SEQUENCE [LARGE SCALE GENOMIC DNA]</scope>
    <source>
        <strain evidence="3 4">DSM 17974</strain>
    </source>
</reference>
<dbReference type="InterPro" id="IPR023799">
    <property type="entry name" value="RbfA_dom_sf"/>
</dbReference>
<comment type="caution">
    <text evidence="3">The sequence shown here is derived from an EMBL/GenBank/DDBJ whole genome shotgun (WGS) entry which is preliminary data.</text>
</comment>
<dbReference type="InterPro" id="IPR015946">
    <property type="entry name" value="KH_dom-like_a/b"/>
</dbReference>